<sequence length="1223" mass="132829">MDFSETESPTTTSTVPASSGLSTSSAPTATHTPFTGFSLPDVLITIDNNTIYQLLPGQQSINTILSDGTVANITDQAIELGSTSVSIPNTIDLMLNGGRETQQLGPWTVEFSMREFQKVTSSCLSGKFTCFKQAAQSFIDSAGTLAASLGKVGASMLQDGFCDAWDAAGLAAEASPYATTAESMSEGIGSLLNSLEGSVEGLDGAMSMVNGDLSSFEEYEMEEFGNIEDNVFPAYPTLRPTISSLKNLNNILQLAIKNPTGTLLTIAKNQYVQLTTGLGLVSLSTYGLEQIKSADLNRTDTPSNGTADPQDTRTTFIKFVPYFPLLLFNVLTKTLDGDAGVKTSATPLVNDLGPGYTTEVVVGSARLMKYLPFISFVYIHPTYEQMQVLQRVLPDMMLAELRNPETYVVPNRLTLTRVPGNIQAPEDLTDYVDHGTGMAAAAAGAQYGIASKANLYLIKAFNAKRVNNQWVQSVATPDALNDALSHVLNIVRDRNLQGKAVVSFSQSYQKYNAGRATKHGLDDAARQYWVDTSTAYDNLFARFFTGAKTSGVIFVTSAGNNDVGASDNEIITVGAVYQDGTLWEGGSPQGVHVGTPSRFVQDPNDPLLSNYPDARLGWLDIYAPGFRVESGLVAYFLALPENSDRFTWSVDKNNAIPWGLRMKQYMTTLSYQWNDAPGGGLRPGMPPLKFNPPSQVNVAYNGAYGPMNNVTDVATFNLVLDVNAINHDHHAIIHRDDADHDSISVYSNFPDHLVNHHNRHAFIYQDHADYDSLTVYSIFTEHFVIYHNHNDPGNVKPYGNRRADASRNLAWSCDCTGEHNNLSLLGQTFDYEGWGQDCHNVNYTDLDPAFTNLMSWRIYNGNCTFYDVSDCWDEGHNLTYYASEGCRPPYAQGLTYVGGWVSIKCMALLDPDLSPTATTCHIRLVYILCRVRDPTLLLHLLLQGGEVRVHSIRDKLTPRDLRILLLRPLDERVLAGLVEEGDRIPLPVVVTRLARRLDPVERRLEAVVRPAHEHVSDVADDSAGLIPDLRPGVAERKLGHRLAAGTDLQPALSFTLEQQCQQTPVSMGAGPMPDRAVVGLRRRKVAKQAEDILALRAPGEADYQLVGDALDAVHEVQAVVLEARQEGVVHPHVLVAVGALAAREHVLAELELVGLLHVGRAGGGPELGIPLPADVLGVPGHCGLDVVRDGEEGLGGGEGLVYFGLGDAMVDDGEEPDLLGGVT</sequence>
<dbReference type="SUPFAM" id="SSF52743">
    <property type="entry name" value="Subtilisin-like"/>
    <property type="match status" value="1"/>
</dbReference>
<evidence type="ECO:0000259" key="7">
    <source>
        <dbReference type="Pfam" id="PF25139"/>
    </source>
</evidence>
<dbReference type="InterPro" id="IPR050131">
    <property type="entry name" value="Peptidase_S8_subtilisin-like"/>
</dbReference>
<evidence type="ECO:0000256" key="1">
    <source>
        <dbReference type="ARBA" id="ARBA00011073"/>
    </source>
</evidence>
<dbReference type="GO" id="GO:0006508">
    <property type="term" value="P:proteolysis"/>
    <property type="evidence" value="ECO:0007669"/>
    <property type="project" value="UniProtKB-KW"/>
</dbReference>
<dbReference type="EMBL" id="KN714674">
    <property type="protein sequence ID" value="KUI54448.1"/>
    <property type="molecule type" value="Genomic_DNA"/>
</dbReference>
<evidence type="ECO:0000313" key="9">
    <source>
        <dbReference type="Proteomes" id="UP000078576"/>
    </source>
</evidence>
<dbReference type="Pfam" id="PF25139">
    <property type="entry name" value="LysM14_C"/>
    <property type="match status" value="1"/>
</dbReference>
<dbReference type="InterPro" id="IPR000209">
    <property type="entry name" value="Peptidase_S8/S53_dom"/>
</dbReference>
<keyword evidence="4" id="KW-0720">Serine protease</keyword>
<dbReference type="Proteomes" id="UP000078576">
    <property type="component" value="Unassembled WGS sequence"/>
</dbReference>
<dbReference type="InterPro" id="IPR036852">
    <property type="entry name" value="Peptidase_S8/S53_dom_sf"/>
</dbReference>
<comment type="similarity">
    <text evidence="1">Belongs to the peptidase S8 family.</text>
</comment>
<name>A0A194US24_CYTMA</name>
<dbReference type="GO" id="GO:0004252">
    <property type="term" value="F:serine-type endopeptidase activity"/>
    <property type="evidence" value="ECO:0007669"/>
    <property type="project" value="InterPro"/>
</dbReference>
<keyword evidence="2" id="KW-0645">Protease</keyword>
<dbReference type="PANTHER" id="PTHR43806:SF11">
    <property type="entry name" value="CEREVISIN-RELATED"/>
    <property type="match status" value="1"/>
</dbReference>
<feature type="domain" description="Peptidase S8/S53" evidence="6">
    <location>
        <begin position="424"/>
        <end position="600"/>
    </location>
</feature>
<organism evidence="8 9">
    <name type="scientific">Cytospora mali</name>
    <name type="common">Apple Valsa canker fungus</name>
    <name type="synonym">Valsa mali</name>
    <dbReference type="NCBI Taxonomy" id="578113"/>
    <lineage>
        <taxon>Eukaryota</taxon>
        <taxon>Fungi</taxon>
        <taxon>Dikarya</taxon>
        <taxon>Ascomycota</taxon>
        <taxon>Pezizomycotina</taxon>
        <taxon>Sordariomycetes</taxon>
        <taxon>Sordariomycetidae</taxon>
        <taxon>Diaporthales</taxon>
        <taxon>Cytosporaceae</taxon>
        <taxon>Cytospora</taxon>
    </lineage>
</organism>
<dbReference type="Gene3D" id="3.40.50.200">
    <property type="entry name" value="Peptidase S8/S53 domain"/>
    <property type="match status" value="1"/>
</dbReference>
<evidence type="ECO:0000256" key="2">
    <source>
        <dbReference type="ARBA" id="ARBA00022670"/>
    </source>
</evidence>
<dbReference type="STRING" id="694573.A0A194US24"/>
<evidence type="ECO:0000313" key="8">
    <source>
        <dbReference type="EMBL" id="KUI54448.1"/>
    </source>
</evidence>
<evidence type="ECO:0000256" key="3">
    <source>
        <dbReference type="ARBA" id="ARBA00022801"/>
    </source>
</evidence>
<dbReference type="PANTHER" id="PTHR43806">
    <property type="entry name" value="PEPTIDASE S8"/>
    <property type="match status" value="1"/>
</dbReference>
<dbReference type="OrthoDB" id="1896086at2759"/>
<evidence type="ECO:0000256" key="5">
    <source>
        <dbReference type="SAM" id="MobiDB-lite"/>
    </source>
</evidence>
<keyword evidence="9" id="KW-1185">Reference proteome</keyword>
<evidence type="ECO:0000256" key="4">
    <source>
        <dbReference type="ARBA" id="ARBA00022825"/>
    </source>
</evidence>
<feature type="domain" description="Secreted LysM effector LysM C-terminal" evidence="7">
    <location>
        <begin position="849"/>
        <end position="905"/>
    </location>
</feature>
<protein>
    <submittedName>
        <fullName evidence="8">Subtilisin-like protease 2</fullName>
    </submittedName>
</protein>
<dbReference type="AlphaFoldDB" id="A0A194US24"/>
<reference evidence="9" key="1">
    <citation type="submission" date="2014-12" db="EMBL/GenBank/DDBJ databases">
        <title>Genome Sequence of Valsa Canker Pathogens Uncovers a Specific Adaption of Colonization on Woody Bark.</title>
        <authorList>
            <person name="Yin Z."/>
            <person name="Liu H."/>
            <person name="Gao X."/>
            <person name="Li Z."/>
            <person name="Song N."/>
            <person name="Ke X."/>
            <person name="Dai Q."/>
            <person name="Wu Y."/>
            <person name="Sun Y."/>
            <person name="Xu J.-R."/>
            <person name="Kang Z.K."/>
            <person name="Wang L."/>
            <person name="Huang L."/>
        </authorList>
    </citation>
    <scope>NUCLEOTIDE SEQUENCE [LARGE SCALE GENOMIC DNA]</scope>
    <source>
        <strain evidence="9">SXYL134</strain>
    </source>
</reference>
<feature type="region of interest" description="Disordered" evidence="5">
    <location>
        <begin position="1"/>
        <end position="27"/>
    </location>
</feature>
<dbReference type="InterPro" id="IPR057277">
    <property type="entry name" value="LysM_C"/>
</dbReference>
<dbReference type="Pfam" id="PF00082">
    <property type="entry name" value="Peptidase_S8"/>
    <property type="match status" value="1"/>
</dbReference>
<gene>
    <name evidence="8" type="ORF">VP1G_01883</name>
</gene>
<keyword evidence="3" id="KW-0378">Hydrolase</keyword>
<evidence type="ECO:0000259" key="6">
    <source>
        <dbReference type="Pfam" id="PF00082"/>
    </source>
</evidence>
<proteinExistence type="inferred from homology"/>
<accession>A0A194US24</accession>